<organism evidence="2 3">
    <name type="scientific">Genlisea aurea</name>
    <dbReference type="NCBI Taxonomy" id="192259"/>
    <lineage>
        <taxon>Eukaryota</taxon>
        <taxon>Viridiplantae</taxon>
        <taxon>Streptophyta</taxon>
        <taxon>Embryophyta</taxon>
        <taxon>Tracheophyta</taxon>
        <taxon>Spermatophyta</taxon>
        <taxon>Magnoliopsida</taxon>
        <taxon>eudicotyledons</taxon>
        <taxon>Gunneridae</taxon>
        <taxon>Pentapetalae</taxon>
        <taxon>asterids</taxon>
        <taxon>lamiids</taxon>
        <taxon>Lamiales</taxon>
        <taxon>Lentibulariaceae</taxon>
        <taxon>Genlisea</taxon>
    </lineage>
</organism>
<feature type="coiled-coil region" evidence="1">
    <location>
        <begin position="7"/>
        <end position="157"/>
    </location>
</feature>
<feature type="non-terminal residue" evidence="2">
    <location>
        <position position="243"/>
    </location>
</feature>
<dbReference type="OrthoDB" id="774313at2759"/>
<dbReference type="AlphaFoldDB" id="S8C1J6"/>
<name>S8C1J6_9LAMI</name>
<dbReference type="Proteomes" id="UP000015453">
    <property type="component" value="Unassembled WGS sequence"/>
</dbReference>
<evidence type="ECO:0000313" key="2">
    <source>
        <dbReference type="EMBL" id="EPS60564.1"/>
    </source>
</evidence>
<protein>
    <submittedName>
        <fullName evidence="2">Uncharacterized protein</fullName>
    </submittedName>
</protein>
<dbReference type="PANTHER" id="PTHR35164">
    <property type="entry name" value="EXPRESSED PROTEIN"/>
    <property type="match status" value="1"/>
</dbReference>
<evidence type="ECO:0000313" key="3">
    <source>
        <dbReference type="Proteomes" id="UP000015453"/>
    </source>
</evidence>
<comment type="caution">
    <text evidence="2">The sequence shown here is derived from an EMBL/GenBank/DDBJ whole genome shotgun (WGS) entry which is preliminary data.</text>
</comment>
<reference evidence="2 3" key="1">
    <citation type="journal article" date="2013" name="BMC Genomics">
        <title>The miniature genome of a carnivorous plant Genlisea aurea contains a low number of genes and short non-coding sequences.</title>
        <authorList>
            <person name="Leushkin E.V."/>
            <person name="Sutormin R.A."/>
            <person name="Nabieva E.R."/>
            <person name="Penin A.A."/>
            <person name="Kondrashov A.S."/>
            <person name="Logacheva M.D."/>
        </authorList>
    </citation>
    <scope>NUCLEOTIDE SEQUENCE [LARGE SCALE GENOMIC DNA]</scope>
</reference>
<keyword evidence="1" id="KW-0175">Coiled coil</keyword>
<feature type="non-terminal residue" evidence="2">
    <location>
        <position position="1"/>
    </location>
</feature>
<accession>S8C1J6</accession>
<keyword evidence="3" id="KW-1185">Reference proteome</keyword>
<sequence>ENLKLELHRAKRSLSMAEERAKTASEEMDILRNEWKQAIQAEEKTAKAMEDLVLALKEVAAESNRAKEELLSMEDQLQHAVSESENYRRRLQEAEHEAERLRAEADESLSAWDAKEIGFVTCIKRAEEEKSTAQHENQRLGESLKAAENRTRAAREEAYRLRDILKQAINESNAAKAAAGIARDENSFLKDCLSDKEETLLFLTKENERLRVSEAGAHENVKQLKLLLSTVSAEYNNKSQSGI</sequence>
<dbReference type="PANTHER" id="PTHR35164:SF9">
    <property type="entry name" value="EXPRESSED PROTEIN"/>
    <property type="match status" value="1"/>
</dbReference>
<evidence type="ECO:0000256" key="1">
    <source>
        <dbReference type="SAM" id="Coils"/>
    </source>
</evidence>
<proteinExistence type="predicted"/>
<dbReference type="EMBL" id="AUSU01007474">
    <property type="protein sequence ID" value="EPS60564.1"/>
    <property type="molecule type" value="Genomic_DNA"/>
</dbReference>
<gene>
    <name evidence="2" type="ORF">M569_14241</name>
</gene>